<dbReference type="InterPro" id="IPR013766">
    <property type="entry name" value="Thioredoxin_domain"/>
</dbReference>
<feature type="region of interest" description="Disordered" evidence="1">
    <location>
        <begin position="15"/>
        <end position="39"/>
    </location>
</feature>
<sequence length="181" mass="19838">MVALAFFVLGTACTSSKTTSTSNGETTSSSTTASTNTAKNLEGKTVPDFKVSTASGEELPSDQLLGSKATMLIVWASWCPDCQQQLPIIEKVYQSYKDRVDFVGINYTDGDRETQEKAMQYLKDKGYTIPIVFDKTGATQDFLGVESIPTMYLIKGNQIEKVFVEVETEETLQTALDSLLN</sequence>
<keyword evidence="4" id="KW-1185">Reference proteome</keyword>
<dbReference type="InterPro" id="IPR013740">
    <property type="entry name" value="Redoxin"/>
</dbReference>
<dbReference type="Proteomes" id="UP000186890">
    <property type="component" value="Unassembled WGS sequence"/>
</dbReference>
<dbReference type="InterPro" id="IPR050553">
    <property type="entry name" value="Thioredoxin_ResA/DsbE_sf"/>
</dbReference>
<dbReference type="InterPro" id="IPR036249">
    <property type="entry name" value="Thioredoxin-like_sf"/>
</dbReference>
<evidence type="ECO:0000313" key="4">
    <source>
        <dbReference type="Proteomes" id="UP000186890"/>
    </source>
</evidence>
<dbReference type="PROSITE" id="PS51352">
    <property type="entry name" value="THIOREDOXIN_2"/>
    <property type="match status" value="1"/>
</dbReference>
<dbReference type="GO" id="GO:0016491">
    <property type="term" value="F:oxidoreductase activity"/>
    <property type="evidence" value="ECO:0007669"/>
    <property type="project" value="InterPro"/>
</dbReference>
<feature type="domain" description="Thioredoxin" evidence="2">
    <location>
        <begin position="40"/>
        <end position="181"/>
    </location>
</feature>
<comment type="caution">
    <text evidence="3">The sequence shown here is derived from an EMBL/GenBank/DDBJ whole genome shotgun (WGS) entry which is preliminary data.</text>
</comment>
<evidence type="ECO:0000256" key="1">
    <source>
        <dbReference type="SAM" id="MobiDB-lite"/>
    </source>
</evidence>
<dbReference type="PANTHER" id="PTHR42852:SF17">
    <property type="entry name" value="THIOREDOXIN-LIKE PROTEIN HI_1115"/>
    <property type="match status" value="1"/>
</dbReference>
<evidence type="ECO:0000259" key="2">
    <source>
        <dbReference type="PROSITE" id="PS51352"/>
    </source>
</evidence>
<name>A0A1Q8E5E9_9STRE</name>
<gene>
    <name evidence="3" type="ORF">BU202_09815</name>
</gene>
<dbReference type="Pfam" id="PF08534">
    <property type="entry name" value="Redoxin"/>
    <property type="match status" value="1"/>
</dbReference>
<dbReference type="PANTHER" id="PTHR42852">
    <property type="entry name" value="THIOL:DISULFIDE INTERCHANGE PROTEIN DSBE"/>
    <property type="match status" value="1"/>
</dbReference>
<organism evidence="3 4">
    <name type="scientific">Streptococcus cuniculi</name>
    <dbReference type="NCBI Taxonomy" id="1432788"/>
    <lineage>
        <taxon>Bacteria</taxon>
        <taxon>Bacillati</taxon>
        <taxon>Bacillota</taxon>
        <taxon>Bacilli</taxon>
        <taxon>Lactobacillales</taxon>
        <taxon>Streptococcaceae</taxon>
        <taxon>Streptococcus</taxon>
    </lineage>
</organism>
<proteinExistence type="predicted"/>
<dbReference type="SUPFAM" id="SSF52833">
    <property type="entry name" value="Thioredoxin-like"/>
    <property type="match status" value="1"/>
</dbReference>
<dbReference type="Gene3D" id="3.40.30.10">
    <property type="entry name" value="Glutaredoxin"/>
    <property type="match status" value="1"/>
</dbReference>
<evidence type="ECO:0000313" key="3">
    <source>
        <dbReference type="EMBL" id="OLF47024.1"/>
    </source>
</evidence>
<protein>
    <recommendedName>
        <fullName evidence="2">Thioredoxin domain-containing protein</fullName>
    </recommendedName>
</protein>
<dbReference type="EMBL" id="MSJM01000011">
    <property type="protein sequence ID" value="OLF47024.1"/>
    <property type="molecule type" value="Genomic_DNA"/>
</dbReference>
<dbReference type="AlphaFoldDB" id="A0A1Q8E5E9"/>
<dbReference type="CDD" id="cd02966">
    <property type="entry name" value="TlpA_like_family"/>
    <property type="match status" value="1"/>
</dbReference>
<accession>A0A1Q8E5E9</accession>
<reference evidence="4" key="1">
    <citation type="submission" date="2016-12" db="EMBL/GenBank/DDBJ databases">
        <authorList>
            <person name="Gulvik C.A."/>
        </authorList>
    </citation>
    <scope>NUCLEOTIDE SEQUENCE [LARGE SCALE GENOMIC DNA]</scope>
    <source>
        <strain evidence="4">NED12-00049-6B</strain>
    </source>
</reference>